<gene>
    <name evidence="6" type="ORF">UF78_10835</name>
</gene>
<dbReference type="InterPro" id="IPR014016">
    <property type="entry name" value="UvrD-like_ATP-bd"/>
</dbReference>
<dbReference type="Proteomes" id="UP000032487">
    <property type="component" value="Unassembled WGS sequence"/>
</dbReference>
<keyword evidence="2" id="KW-0378">Hydrolase</keyword>
<protein>
    <recommendedName>
        <fullName evidence="5">UvrD-like helicase ATP-binding domain-containing protein</fullName>
    </recommendedName>
</protein>
<dbReference type="OrthoDB" id="7211215at2"/>
<proteinExistence type="predicted"/>
<keyword evidence="4" id="KW-0067">ATP-binding</keyword>
<evidence type="ECO:0000313" key="6">
    <source>
        <dbReference type="EMBL" id="KJH82089.1"/>
    </source>
</evidence>
<sequence>MSEELATKLSNCPNRGYVIAPAGYGKTHLIALAVRAAGGRQLILTHTFAGVNSIKTKMMLLGVPASKYQVDTIASWALRLCLAYPKSSGWATENPASKQWSKLYESCSGLLKKQFIRHVVSATYKGVYVDEYQDCSDSQHSLVCALADVFPCRILGDPLQAIFDFEDGKPVDWNASVYPTFDCLGELDTPWRWKQAEAHELGAWLNEARKKIEQGQKFDLVGGLPRSVIRVATAPAFLEAKQYSSLCGQLGHNESVIALHGGDPKSKSKTHLLARSMAGRFSSIEEVEGKDLHLFIKKLGVAMTAQAGFLLALDFAKKCFTGVTKALTAGTQRGQVAKLSKSTKYPLVLHAANDYLNNPSSSHLKSFFLALKSNPETSPYRRDLLYRLLNVLKLHVDGEGATLAEAANLYQREMRHTGRPLSHRKLIGTTLLVKGLEYDHAVILDADSLDAKHLYVAMTRGSKSLTIIGTGRYIPAK</sequence>
<evidence type="ECO:0000256" key="2">
    <source>
        <dbReference type="ARBA" id="ARBA00022801"/>
    </source>
</evidence>
<dbReference type="EMBL" id="JYHV01000017">
    <property type="protein sequence ID" value="KJH82089.1"/>
    <property type="molecule type" value="Genomic_DNA"/>
</dbReference>
<evidence type="ECO:0000313" key="7">
    <source>
        <dbReference type="Proteomes" id="UP000032487"/>
    </source>
</evidence>
<name>A0A0D9AN28_STUST</name>
<dbReference type="Gene3D" id="3.40.50.300">
    <property type="entry name" value="P-loop containing nucleotide triphosphate hydrolases"/>
    <property type="match status" value="2"/>
</dbReference>
<dbReference type="RefSeq" id="WP_045162229.1">
    <property type="nucleotide sequence ID" value="NZ_JYHV01000017.1"/>
</dbReference>
<evidence type="ECO:0000256" key="4">
    <source>
        <dbReference type="ARBA" id="ARBA00022840"/>
    </source>
</evidence>
<evidence type="ECO:0000256" key="3">
    <source>
        <dbReference type="ARBA" id="ARBA00022806"/>
    </source>
</evidence>
<dbReference type="GO" id="GO:0016787">
    <property type="term" value="F:hydrolase activity"/>
    <property type="evidence" value="ECO:0007669"/>
    <property type="project" value="UniProtKB-KW"/>
</dbReference>
<organism evidence="6 7">
    <name type="scientific">Stutzerimonas stutzeri</name>
    <name type="common">Pseudomonas stutzeri</name>
    <dbReference type="NCBI Taxonomy" id="316"/>
    <lineage>
        <taxon>Bacteria</taxon>
        <taxon>Pseudomonadati</taxon>
        <taxon>Pseudomonadota</taxon>
        <taxon>Gammaproteobacteria</taxon>
        <taxon>Pseudomonadales</taxon>
        <taxon>Pseudomonadaceae</taxon>
        <taxon>Stutzerimonas</taxon>
    </lineage>
</organism>
<comment type="caution">
    <text evidence="6">The sequence shown here is derived from an EMBL/GenBank/DDBJ whole genome shotgun (WGS) entry which is preliminary data.</text>
</comment>
<dbReference type="AlphaFoldDB" id="A0A0D9AN28"/>
<evidence type="ECO:0000256" key="1">
    <source>
        <dbReference type="ARBA" id="ARBA00022741"/>
    </source>
</evidence>
<dbReference type="GO" id="GO:0004386">
    <property type="term" value="F:helicase activity"/>
    <property type="evidence" value="ECO:0007669"/>
    <property type="project" value="UniProtKB-KW"/>
</dbReference>
<feature type="domain" description="UvrD-like helicase ATP-binding" evidence="5">
    <location>
        <begin position="109"/>
        <end position="169"/>
    </location>
</feature>
<dbReference type="Pfam" id="PF00580">
    <property type="entry name" value="UvrD-helicase"/>
    <property type="match status" value="1"/>
</dbReference>
<dbReference type="SUPFAM" id="SSF52540">
    <property type="entry name" value="P-loop containing nucleoside triphosphate hydrolases"/>
    <property type="match status" value="1"/>
</dbReference>
<dbReference type="PATRIC" id="fig|316.101.peg.2290"/>
<dbReference type="GO" id="GO:0005524">
    <property type="term" value="F:ATP binding"/>
    <property type="evidence" value="ECO:0007669"/>
    <property type="project" value="UniProtKB-KW"/>
</dbReference>
<reference evidence="6 7" key="1">
    <citation type="submission" date="2015-02" db="EMBL/GenBank/DDBJ databases">
        <title>Draft genome sequence of Pseudomonas stutzeri NT0128 isolated from wheat (Triticum turgidum) rhizosphere.</title>
        <authorList>
            <person name="Tovi N."/>
            <person name="Frenk S."/>
            <person name="Hadar Y."/>
            <person name="Minz D."/>
        </authorList>
    </citation>
    <scope>NUCLEOTIDE SEQUENCE [LARGE SCALE GENOMIC DNA]</scope>
    <source>
        <strain evidence="6 7">NT0128</strain>
    </source>
</reference>
<evidence type="ECO:0000259" key="5">
    <source>
        <dbReference type="Pfam" id="PF00580"/>
    </source>
</evidence>
<accession>A0A0D9AN28</accession>
<keyword evidence="3" id="KW-0347">Helicase</keyword>
<keyword evidence="1" id="KW-0547">Nucleotide-binding</keyword>
<dbReference type="InterPro" id="IPR027417">
    <property type="entry name" value="P-loop_NTPase"/>
</dbReference>